<evidence type="ECO:0000313" key="6">
    <source>
        <dbReference type="Proteomes" id="UP000638353"/>
    </source>
</evidence>
<evidence type="ECO:0000256" key="2">
    <source>
        <dbReference type="ARBA" id="ARBA00023034"/>
    </source>
</evidence>
<reference evidence="5" key="1">
    <citation type="journal article" date="2014" name="Int. J. Syst. Evol. Microbiol.">
        <title>Complete genome sequence of Corynebacterium casei LMG S-19264T (=DSM 44701T), isolated from a smear-ripened cheese.</title>
        <authorList>
            <consortium name="US DOE Joint Genome Institute (JGI-PGF)"/>
            <person name="Walter F."/>
            <person name="Albersmeier A."/>
            <person name="Kalinowski J."/>
            <person name="Ruckert C."/>
        </authorList>
    </citation>
    <scope>NUCLEOTIDE SEQUENCE</scope>
    <source>
        <strain evidence="5">JCM 4637</strain>
    </source>
</reference>
<comment type="caution">
    <text evidence="5">The sequence shown here is derived from an EMBL/GenBank/DDBJ whole genome shotgun (WGS) entry which is preliminary data.</text>
</comment>
<dbReference type="Proteomes" id="UP000638353">
    <property type="component" value="Unassembled WGS sequence"/>
</dbReference>
<comment type="subcellular location">
    <subcellularLocation>
        <location evidence="1">Golgi apparatus membrane</location>
        <topology evidence="1">Peripheral membrane protein</topology>
        <orientation evidence="1">Cytoplasmic side</orientation>
    </subcellularLocation>
</comment>
<dbReference type="Gene3D" id="1.10.3630.10">
    <property type="entry name" value="yeast vps74-n-term truncation variant domain like"/>
    <property type="match status" value="1"/>
</dbReference>
<keyword evidence="4" id="KW-0472">Membrane</keyword>
<dbReference type="InterPro" id="IPR038261">
    <property type="entry name" value="GPP34-like_sf"/>
</dbReference>
<organism evidence="5 6">
    <name type="scientific">Streptomyces finlayi</name>
    <dbReference type="NCBI Taxonomy" id="67296"/>
    <lineage>
        <taxon>Bacteria</taxon>
        <taxon>Bacillati</taxon>
        <taxon>Actinomycetota</taxon>
        <taxon>Actinomycetes</taxon>
        <taxon>Kitasatosporales</taxon>
        <taxon>Streptomycetaceae</taxon>
        <taxon>Streptomyces</taxon>
    </lineage>
</organism>
<evidence type="ECO:0000256" key="3">
    <source>
        <dbReference type="ARBA" id="ARBA00023121"/>
    </source>
</evidence>
<dbReference type="AlphaFoldDB" id="A0A918WZY6"/>
<sequence length="218" mass="24133">MRLTLPQRLYLLCYTVDKEKFELTNLQGRGQLLRAAALHELARAGLLSAQGKKVRRRGTAPEDDAFLAEVWHDLPADTAKSWLQFVHNKAATAEKPVREQLAEAGAITVERQKKLGVLPFDRVYVQDPQQVLDLQQAVLEPVLKGAGPSSVPVDALTLGVFAAEVEVTSVFTAKDRREHRETLKSYASYYDDHLVPGLRKALRDSYLSSRAVGGGWGA</sequence>
<evidence type="ECO:0000256" key="1">
    <source>
        <dbReference type="ARBA" id="ARBA00004255"/>
    </source>
</evidence>
<protein>
    <recommendedName>
        <fullName evidence="7">GPP34 family phosphoprotein</fullName>
    </recommendedName>
</protein>
<gene>
    <name evidence="5" type="ORF">GCM10010334_41790</name>
</gene>
<evidence type="ECO:0000256" key="4">
    <source>
        <dbReference type="ARBA" id="ARBA00023136"/>
    </source>
</evidence>
<dbReference type="EMBL" id="BMVC01000008">
    <property type="protein sequence ID" value="GHC98883.1"/>
    <property type="molecule type" value="Genomic_DNA"/>
</dbReference>
<evidence type="ECO:0008006" key="7">
    <source>
        <dbReference type="Google" id="ProtNLM"/>
    </source>
</evidence>
<name>A0A918WZY6_9ACTN</name>
<proteinExistence type="predicted"/>
<dbReference type="RefSeq" id="WP_189824808.1">
    <property type="nucleotide sequence ID" value="NZ_BMVC01000008.1"/>
</dbReference>
<keyword evidence="3" id="KW-0446">Lipid-binding</keyword>
<dbReference type="GO" id="GO:0005737">
    <property type="term" value="C:cytoplasm"/>
    <property type="evidence" value="ECO:0007669"/>
    <property type="project" value="UniProtKB-ARBA"/>
</dbReference>
<evidence type="ECO:0000313" key="5">
    <source>
        <dbReference type="EMBL" id="GHC98883.1"/>
    </source>
</evidence>
<dbReference type="Pfam" id="PF05719">
    <property type="entry name" value="GPP34"/>
    <property type="match status" value="1"/>
</dbReference>
<keyword evidence="2" id="KW-0333">Golgi apparatus</keyword>
<dbReference type="GO" id="GO:0070273">
    <property type="term" value="F:phosphatidylinositol-4-phosphate binding"/>
    <property type="evidence" value="ECO:0007669"/>
    <property type="project" value="InterPro"/>
</dbReference>
<reference evidence="5" key="2">
    <citation type="submission" date="2020-09" db="EMBL/GenBank/DDBJ databases">
        <authorList>
            <person name="Sun Q."/>
            <person name="Ohkuma M."/>
        </authorList>
    </citation>
    <scope>NUCLEOTIDE SEQUENCE</scope>
    <source>
        <strain evidence="5">JCM 4637</strain>
    </source>
</reference>
<dbReference type="InterPro" id="IPR008628">
    <property type="entry name" value="GPP34-like"/>
</dbReference>
<accession>A0A918WZY6</accession>
<dbReference type="GO" id="GO:0012505">
    <property type="term" value="C:endomembrane system"/>
    <property type="evidence" value="ECO:0007669"/>
    <property type="project" value="UniProtKB-ARBA"/>
</dbReference>